<sequence>MLVELILPEVFCAGFIGKTAKKSDEGSDVANVVLLSMRP</sequence>
<keyword evidence="2" id="KW-1185">Reference proteome</keyword>
<protein>
    <submittedName>
        <fullName evidence="1">Uncharacterized protein</fullName>
    </submittedName>
</protein>
<comment type="caution">
    <text evidence="1">The sequence shown here is derived from an EMBL/GenBank/DDBJ whole genome shotgun (WGS) entry which is preliminary data.</text>
</comment>
<dbReference type="PATRIC" id="fig|1346791.3.peg.1747"/>
<organism evidence="1 2">
    <name type="scientific">Sphingobium ummariense RL-3</name>
    <dbReference type="NCBI Taxonomy" id="1346791"/>
    <lineage>
        <taxon>Bacteria</taxon>
        <taxon>Pseudomonadati</taxon>
        <taxon>Pseudomonadota</taxon>
        <taxon>Alphaproteobacteria</taxon>
        <taxon>Sphingomonadales</taxon>
        <taxon>Sphingomonadaceae</taxon>
        <taxon>Sphingobium</taxon>
    </lineage>
</organism>
<accession>T0J355</accession>
<dbReference type="Proteomes" id="UP000015523">
    <property type="component" value="Unassembled WGS sequence"/>
</dbReference>
<gene>
    <name evidence="1" type="ORF">M529_09115</name>
</gene>
<proteinExistence type="predicted"/>
<name>T0J355_9SPHN</name>
<dbReference type="EMBL" id="AUWY01000071">
    <property type="protein sequence ID" value="EQB32396.1"/>
    <property type="molecule type" value="Genomic_DNA"/>
</dbReference>
<evidence type="ECO:0000313" key="2">
    <source>
        <dbReference type="Proteomes" id="UP000015523"/>
    </source>
</evidence>
<dbReference type="AlphaFoldDB" id="T0J355"/>
<reference evidence="1 2" key="1">
    <citation type="journal article" date="2013" name="Genome Announc.">
        <title>Draft Genome Sequence of Sphingobium ummariense Strain RL-3, a Hexachlorocyclohexane-Degrading Bacterium.</title>
        <authorList>
            <person name="Kohli P."/>
            <person name="Dua A."/>
            <person name="Sangwan N."/>
            <person name="Oldach P."/>
            <person name="Khurana J.P."/>
            <person name="Lal R."/>
        </authorList>
    </citation>
    <scope>NUCLEOTIDE SEQUENCE [LARGE SCALE GENOMIC DNA]</scope>
    <source>
        <strain evidence="1 2">RL-3</strain>
    </source>
</reference>
<evidence type="ECO:0000313" key="1">
    <source>
        <dbReference type="EMBL" id="EQB32396.1"/>
    </source>
</evidence>